<dbReference type="InterPro" id="IPR010310">
    <property type="entry name" value="T7SS_ESAT-6-like"/>
</dbReference>
<name>A0A2S2BY38_9NOCA</name>
<evidence type="ECO:0000256" key="1">
    <source>
        <dbReference type="RuleBase" id="RU362001"/>
    </source>
</evidence>
<gene>
    <name evidence="2" type="ORF">CBI38_19915</name>
</gene>
<organism evidence="2 3">
    <name type="scientific">Rhodococcus oxybenzonivorans</name>
    <dbReference type="NCBI Taxonomy" id="1990687"/>
    <lineage>
        <taxon>Bacteria</taxon>
        <taxon>Bacillati</taxon>
        <taxon>Actinomycetota</taxon>
        <taxon>Actinomycetes</taxon>
        <taxon>Mycobacteriales</taxon>
        <taxon>Nocardiaceae</taxon>
        <taxon>Rhodococcus</taxon>
    </lineage>
</organism>
<dbReference type="AlphaFoldDB" id="A0A2S2BY38"/>
<reference evidence="2 3" key="1">
    <citation type="submission" date="2017-05" db="EMBL/GenBank/DDBJ databases">
        <title>Isolation of Rhodococcus sp. S2-17 biodegrading of BP-3.</title>
        <authorList>
            <person name="Lee Y."/>
            <person name="Kim K.H."/>
            <person name="Chun B.H."/>
            <person name="Jung H.S."/>
            <person name="Jeon C.O."/>
        </authorList>
    </citation>
    <scope>NUCLEOTIDE SEQUENCE [LARGE SCALE GENOMIC DNA]</scope>
    <source>
        <strain evidence="2 3">S2-17</strain>
    </source>
</reference>
<dbReference type="Pfam" id="PF06013">
    <property type="entry name" value="WXG100"/>
    <property type="match status" value="1"/>
</dbReference>
<dbReference type="KEGG" id="roz:CBI38_19915"/>
<dbReference type="SUPFAM" id="SSF140453">
    <property type="entry name" value="EsxAB dimer-like"/>
    <property type="match status" value="1"/>
</dbReference>
<dbReference type="NCBIfam" id="TIGR03930">
    <property type="entry name" value="WXG100_ESAT6"/>
    <property type="match status" value="1"/>
</dbReference>
<protein>
    <recommendedName>
        <fullName evidence="1">ESAT-6-like protein</fullName>
    </recommendedName>
</protein>
<accession>A0A2S2BY38</accession>
<proteinExistence type="inferred from homology"/>
<comment type="similarity">
    <text evidence="1">Belongs to the WXG100 family.</text>
</comment>
<sequence>MAGVVTDVGQMEAAANHVETVNGQLQATIAGLKGRCEESSSAWAGGAQDAFQALMLRYNDASRRMQDSLAEIAVKIRENGKGYDAAEQANQDAIHSAGASGSLDL</sequence>
<evidence type="ECO:0000313" key="2">
    <source>
        <dbReference type="EMBL" id="AWK73493.1"/>
    </source>
</evidence>
<dbReference type="RefSeq" id="WP_109331549.1">
    <property type="nucleotide sequence ID" value="NZ_CP021354.1"/>
</dbReference>
<dbReference type="OrthoDB" id="4554345at2"/>
<keyword evidence="3" id="KW-1185">Reference proteome</keyword>
<evidence type="ECO:0000313" key="3">
    <source>
        <dbReference type="Proteomes" id="UP000245711"/>
    </source>
</evidence>
<dbReference type="InterPro" id="IPR036689">
    <property type="entry name" value="ESAT-6-like_sf"/>
</dbReference>
<dbReference type="Gene3D" id="1.10.287.1060">
    <property type="entry name" value="ESAT-6-like"/>
    <property type="match status" value="1"/>
</dbReference>
<dbReference type="EMBL" id="CP021354">
    <property type="protein sequence ID" value="AWK73493.1"/>
    <property type="molecule type" value="Genomic_DNA"/>
</dbReference>
<dbReference type="Proteomes" id="UP000245711">
    <property type="component" value="Chromosome"/>
</dbReference>